<feature type="binding site" evidence="14">
    <location>
        <begin position="53"/>
        <end position="56"/>
    </location>
    <ligand>
        <name>GTP</name>
        <dbReference type="ChEBI" id="CHEBI:37565"/>
        <label>1</label>
    </ligand>
</feature>
<feature type="binding site" evidence="14">
    <location>
        <begin position="142"/>
        <end position="144"/>
    </location>
    <ligand>
        <name>GTP</name>
        <dbReference type="ChEBI" id="CHEBI:37565"/>
        <label>1</label>
    </ligand>
</feature>
<feature type="transmembrane region" description="Helical" evidence="16">
    <location>
        <begin position="630"/>
        <end position="654"/>
    </location>
</feature>
<keyword evidence="5" id="KW-0997">Cell inner membrane</keyword>
<feature type="transmembrane region" description="Helical" evidence="16">
    <location>
        <begin position="688"/>
        <end position="706"/>
    </location>
</feature>
<dbReference type="eggNOG" id="COG0370">
    <property type="taxonomic scope" value="Bacteria"/>
</dbReference>
<dbReference type="Pfam" id="PF07670">
    <property type="entry name" value="Gate"/>
    <property type="match status" value="2"/>
</dbReference>
<dbReference type="Gene3D" id="3.40.50.300">
    <property type="entry name" value="P-loop containing nucleotide triphosphate hydrolases"/>
    <property type="match status" value="1"/>
</dbReference>
<feature type="transmembrane region" description="Helical" evidence="16">
    <location>
        <begin position="332"/>
        <end position="358"/>
    </location>
</feature>
<dbReference type="Proteomes" id="UP000007939">
    <property type="component" value="Chromosome"/>
</dbReference>
<dbReference type="InterPro" id="IPR011642">
    <property type="entry name" value="Gate_dom"/>
</dbReference>
<feature type="transmembrane region" description="Helical" evidence="16">
    <location>
        <begin position="505"/>
        <end position="523"/>
    </location>
</feature>
<dbReference type="InterPro" id="IPR011640">
    <property type="entry name" value="Fe2_transport_prot_B_C"/>
</dbReference>
<dbReference type="NCBIfam" id="TIGR00437">
    <property type="entry name" value="feoB"/>
    <property type="match status" value="1"/>
</dbReference>
<feature type="binding site" evidence="15">
    <location>
        <position position="19"/>
    </location>
    <ligand>
        <name>Mg(2+)</name>
        <dbReference type="ChEBI" id="CHEBI:18420"/>
        <label>2</label>
    </ligand>
</feature>
<feature type="binding site" evidence="14">
    <location>
        <begin position="113"/>
        <end position="116"/>
    </location>
    <ligand>
        <name>GTP</name>
        <dbReference type="ChEBI" id="CHEBI:37565"/>
        <label>1</label>
    </ligand>
</feature>
<dbReference type="InterPro" id="IPR005225">
    <property type="entry name" value="Small_GTP-bd"/>
</dbReference>
<evidence type="ECO:0000256" key="12">
    <source>
        <dbReference type="ARBA" id="ARBA00023136"/>
    </source>
</evidence>
<dbReference type="GO" id="GO:0005525">
    <property type="term" value="F:GTP binding"/>
    <property type="evidence" value="ECO:0007669"/>
    <property type="project" value="UniProtKB-KW"/>
</dbReference>
<dbReference type="AlphaFoldDB" id="F4GIQ1"/>
<keyword evidence="6 16" id="KW-0812">Transmembrane</keyword>
<feature type="transmembrane region" description="Helical" evidence="16">
    <location>
        <begin position="446"/>
        <end position="466"/>
    </location>
</feature>
<evidence type="ECO:0000256" key="2">
    <source>
        <dbReference type="ARBA" id="ARBA00022448"/>
    </source>
</evidence>
<evidence type="ECO:0000256" key="13">
    <source>
        <dbReference type="NCBIfam" id="TIGR00437"/>
    </source>
</evidence>
<evidence type="ECO:0000313" key="18">
    <source>
        <dbReference type="EMBL" id="AEC02185.1"/>
    </source>
</evidence>
<reference evidence="19" key="1">
    <citation type="submission" date="2011-04" db="EMBL/GenBank/DDBJ databases">
        <title>The complete genome of Spirochaeta coccoides DSM 17374.</title>
        <authorList>
            <person name="Lucas S."/>
            <person name="Copeland A."/>
            <person name="Lapidus A."/>
            <person name="Bruce D."/>
            <person name="Goodwin L."/>
            <person name="Pitluck S."/>
            <person name="Peters L."/>
            <person name="Kyrpides N."/>
            <person name="Mavromatis K."/>
            <person name="Pagani I."/>
            <person name="Ivanova N."/>
            <person name="Ovchinnikova G."/>
            <person name="Lu M."/>
            <person name="Detter J.C."/>
            <person name="Tapia R."/>
            <person name="Han C."/>
            <person name="Land M."/>
            <person name="Hauser L."/>
            <person name="Markowitz V."/>
            <person name="Cheng J.-F."/>
            <person name="Hugenholtz P."/>
            <person name="Woyke T."/>
            <person name="Wu D."/>
            <person name="Spring S."/>
            <person name="Schroeder M."/>
            <person name="Brambilla E."/>
            <person name="Klenk H.-P."/>
            <person name="Eisen J.A."/>
        </authorList>
    </citation>
    <scope>NUCLEOTIDE SEQUENCE [LARGE SCALE GENOMIC DNA]</scope>
    <source>
        <strain evidence="19">ATCC BAA-1237 / DSM 17374 / SPN1</strain>
    </source>
</reference>
<keyword evidence="7 14" id="KW-0547">Nucleotide-binding</keyword>
<feature type="transmembrane region" description="Helical" evidence="16">
    <location>
        <begin position="598"/>
        <end position="618"/>
    </location>
</feature>
<sequence>MKHVALAGNPNSGKTTLFNELTGSSQHVGNWPGVTVEKKDGYIKGNKEFVVVDLPGIYSLSPYSAEEVVSRNYLIGDEADLIVNIVDATNMDRNLYLTTQLLETGLPMIVALNMYDLVKKRKTVIDVKKLEKQLGCPVVPISAATGEGMKDLVSRIKEITTAGTVPGYLAFPAELEKAVRETIALVPQDRLSRWNAIHLLSNDLEALPAKVASAATLKKAESLRTPLENAHDDDMESIIANERYTIIHDMTSSILKMEKRTESASSKIDRVVTNKWLALPIFFLIMWGVYYVSISTVGDWFIGWVESLFGWFGEVFEAGLGAIGASEWLIDLIVNGIIGGLGGIFTFVPQMMILFFFLSLLEDSGYMARIAFIMDRIFRRFGLSGKSFIPMLMGTGCSVPAIMASRTIERESDRNMTVILTPFVPCGAKLPVFALFISLFFADQAWMGPSIYLIAIAGVIVFGLILKRTKLFSGDPSPFVMELPDYKFPRLKSVAIHMWEKGKSFIQKAGTIIVLVAVIIWILQSFGPSGYLGPEDINESFLAMFGNAIRWIFIPLGFGDSWAPAVATLTGLAAKEVVVATFVTIGNATPILFSQVTAFAYIIFTIFAAPCGAAIGATRRELGSRKMLGFALLFQTGTAYVLATLTNLLGNLIFRGTAVVEKTPLDINVLNDVAPLAEETDGIIAGDIVMWFFLTLIVIAFAVIIWNKLRSKKTEAHA</sequence>
<comment type="function">
    <text evidence="16">Probable transporter of a GTP-driven Fe(2+) uptake system.</text>
</comment>
<evidence type="ECO:0000256" key="4">
    <source>
        <dbReference type="ARBA" id="ARBA00022496"/>
    </source>
</evidence>
<feature type="binding site" evidence="14">
    <location>
        <begin position="33"/>
        <end position="37"/>
    </location>
    <ligand>
        <name>GTP</name>
        <dbReference type="ChEBI" id="CHEBI:37565"/>
        <label>1</label>
    </ligand>
</feature>
<evidence type="ECO:0000256" key="15">
    <source>
        <dbReference type="PIRSR" id="PIRSR603373-2"/>
    </source>
</evidence>
<dbReference type="CDD" id="cd01879">
    <property type="entry name" value="FeoB"/>
    <property type="match status" value="1"/>
</dbReference>
<evidence type="ECO:0000256" key="7">
    <source>
        <dbReference type="ARBA" id="ARBA00022741"/>
    </source>
</evidence>
<keyword evidence="15" id="KW-0460">Magnesium</keyword>
<evidence type="ECO:0000256" key="1">
    <source>
        <dbReference type="ARBA" id="ARBA00004429"/>
    </source>
</evidence>
<dbReference type="RefSeq" id="WP_013739580.1">
    <property type="nucleotide sequence ID" value="NC_015436.1"/>
</dbReference>
<dbReference type="PROSITE" id="PS51711">
    <property type="entry name" value="G_FEOB"/>
    <property type="match status" value="1"/>
</dbReference>
<evidence type="ECO:0000256" key="8">
    <source>
        <dbReference type="ARBA" id="ARBA00022989"/>
    </source>
</evidence>
<evidence type="ECO:0000256" key="14">
    <source>
        <dbReference type="PIRSR" id="PIRSR603373-1"/>
    </source>
</evidence>
<keyword evidence="12 16" id="KW-0472">Membrane</keyword>
<dbReference type="InterPro" id="IPR050860">
    <property type="entry name" value="FeoB_GTPase"/>
</dbReference>
<feature type="binding site" evidence="15">
    <location>
        <position position="23"/>
    </location>
    <ligand>
        <name>Mg(2+)</name>
        <dbReference type="ChEBI" id="CHEBI:18420"/>
        <label>2</label>
    </ligand>
</feature>
<proteinExistence type="inferred from homology"/>
<keyword evidence="15" id="KW-0479">Metal-binding</keyword>
<protein>
    <recommendedName>
        <fullName evidence="13 16">Ferrous iron transport protein B</fullName>
    </recommendedName>
</protein>
<keyword evidence="8 16" id="KW-1133">Transmembrane helix</keyword>
<evidence type="ECO:0000256" key="6">
    <source>
        <dbReference type="ARBA" id="ARBA00022692"/>
    </source>
</evidence>
<dbReference type="PANTHER" id="PTHR43185">
    <property type="entry name" value="FERROUS IRON TRANSPORT PROTEIN B"/>
    <property type="match status" value="1"/>
</dbReference>
<dbReference type="GO" id="GO:0046872">
    <property type="term" value="F:metal ion binding"/>
    <property type="evidence" value="ECO:0007669"/>
    <property type="project" value="UniProtKB-KW"/>
</dbReference>
<evidence type="ECO:0000256" key="3">
    <source>
        <dbReference type="ARBA" id="ARBA00022475"/>
    </source>
</evidence>
<accession>F4GIQ1</accession>
<dbReference type="STRING" id="760011.Spico_0961"/>
<dbReference type="InterPro" id="IPR006073">
    <property type="entry name" value="GTP-bd"/>
</dbReference>
<feature type="transmembrane region" description="Helical" evidence="16">
    <location>
        <begin position="300"/>
        <end position="320"/>
    </location>
</feature>
<dbReference type="Pfam" id="PF17910">
    <property type="entry name" value="FeoB_Cyto"/>
    <property type="match status" value="1"/>
</dbReference>
<dbReference type="SUPFAM" id="SSF52540">
    <property type="entry name" value="P-loop containing nucleoside triphosphate hydrolases"/>
    <property type="match status" value="1"/>
</dbReference>
<dbReference type="HOGENOM" id="CLU_013350_2_0_12"/>
<dbReference type="NCBIfam" id="TIGR00231">
    <property type="entry name" value="small_GTP"/>
    <property type="match status" value="1"/>
</dbReference>
<evidence type="ECO:0000256" key="5">
    <source>
        <dbReference type="ARBA" id="ARBA00022519"/>
    </source>
</evidence>
<dbReference type="InterPro" id="IPR041069">
    <property type="entry name" value="FeoB_Cyto"/>
</dbReference>
<name>F4GIQ1_PARC1</name>
<feature type="transmembrane region" description="Helical" evidence="16">
    <location>
        <begin position="417"/>
        <end position="440"/>
    </location>
</feature>
<keyword evidence="9 16" id="KW-0408">Iron</keyword>
<feature type="binding site" evidence="15">
    <location>
        <position position="22"/>
    </location>
    <ligand>
        <name>Mg(2+)</name>
        <dbReference type="ChEBI" id="CHEBI:18420"/>
        <label>1</label>
    </ligand>
</feature>
<dbReference type="InterPro" id="IPR027417">
    <property type="entry name" value="P-loop_NTPase"/>
</dbReference>
<keyword evidence="4 16" id="KW-0410">Iron transport</keyword>
<dbReference type="Pfam" id="PF07664">
    <property type="entry name" value="FeoB_C"/>
    <property type="match status" value="1"/>
</dbReference>
<dbReference type="FunFam" id="3.40.50.300:FF:000426">
    <property type="entry name" value="Ferrous iron transport protein B"/>
    <property type="match status" value="1"/>
</dbReference>
<evidence type="ECO:0000259" key="17">
    <source>
        <dbReference type="PROSITE" id="PS51711"/>
    </source>
</evidence>
<evidence type="ECO:0000256" key="9">
    <source>
        <dbReference type="ARBA" id="ARBA00023004"/>
    </source>
</evidence>
<keyword evidence="3" id="KW-1003">Cell membrane</keyword>
<dbReference type="GO" id="GO:0015093">
    <property type="term" value="F:ferrous iron transmembrane transporter activity"/>
    <property type="evidence" value="ECO:0007669"/>
    <property type="project" value="UniProtKB-UniRule"/>
</dbReference>
<feature type="domain" description="FeoB-type G" evidence="17">
    <location>
        <begin position="1"/>
        <end position="162"/>
    </location>
</feature>
<feature type="transmembrane region" description="Helical" evidence="16">
    <location>
        <begin position="388"/>
        <end position="405"/>
    </location>
</feature>
<comment type="similarity">
    <text evidence="16">Belongs to the TRAFAC class TrmE-Era-EngA-EngB-Septin-like GTPase superfamily. FeoB GTPase (TC 9.A.8) family.</text>
</comment>
<dbReference type="OrthoDB" id="9809127at2"/>
<keyword evidence="19" id="KW-1185">Reference proteome</keyword>
<reference evidence="18 19" key="2">
    <citation type="journal article" date="2012" name="Stand. Genomic Sci.">
        <title>Complete genome sequence of the termite hindgut bacterium Spirochaeta coccoides type strain (SPN1(T)), reclassification in the genus Sphaerochaeta as Sphaerochaeta coccoides comb. nov. and emendations of the family Spirochaetaceae and the genus Sphaerochaeta.</title>
        <authorList>
            <person name="Abt B."/>
            <person name="Han C."/>
            <person name="Scheuner C."/>
            <person name="Lu M."/>
            <person name="Lapidus A."/>
            <person name="Nolan M."/>
            <person name="Lucas S."/>
            <person name="Hammon N."/>
            <person name="Deshpande S."/>
            <person name="Cheng J.F."/>
            <person name="Tapia R."/>
            <person name="Goodwin L.A."/>
            <person name="Pitluck S."/>
            <person name="Liolios K."/>
            <person name="Pagani I."/>
            <person name="Ivanova N."/>
            <person name="Mavromatis K."/>
            <person name="Mikhailova N."/>
            <person name="Huntemann M."/>
            <person name="Pati A."/>
            <person name="Chen A."/>
            <person name="Palaniappan K."/>
            <person name="Land M."/>
            <person name="Hauser L."/>
            <person name="Brambilla E.M."/>
            <person name="Rohde M."/>
            <person name="Spring S."/>
            <person name="Gronow S."/>
            <person name="Goker M."/>
            <person name="Woyke T."/>
            <person name="Bristow J."/>
            <person name="Eisen J.A."/>
            <person name="Markowitz V."/>
            <person name="Hugenholtz P."/>
            <person name="Kyrpides N.C."/>
            <person name="Klenk H.P."/>
            <person name="Detter J.C."/>
        </authorList>
    </citation>
    <scope>NUCLEOTIDE SEQUENCE [LARGE SCALE GENOMIC DNA]</scope>
    <source>
        <strain evidence="19">ATCC BAA-1237 / DSM 17374 / SPN1</strain>
    </source>
</reference>
<dbReference type="KEGG" id="scc:Spico_0961"/>
<dbReference type="Gene3D" id="1.10.287.1770">
    <property type="match status" value="1"/>
</dbReference>
<evidence type="ECO:0000256" key="10">
    <source>
        <dbReference type="ARBA" id="ARBA00023065"/>
    </source>
</evidence>
<feature type="transmembrane region" description="Helical" evidence="16">
    <location>
        <begin position="276"/>
        <end position="294"/>
    </location>
</feature>
<dbReference type="PRINTS" id="PR00326">
    <property type="entry name" value="GTP1OBG"/>
</dbReference>
<keyword evidence="2 16" id="KW-0813">Transport</keyword>
<dbReference type="PANTHER" id="PTHR43185:SF1">
    <property type="entry name" value="FE(2+) TRANSPORTER FEOB"/>
    <property type="match status" value="1"/>
</dbReference>
<evidence type="ECO:0000256" key="11">
    <source>
        <dbReference type="ARBA" id="ARBA00023134"/>
    </source>
</evidence>
<evidence type="ECO:0000313" key="19">
    <source>
        <dbReference type="Proteomes" id="UP000007939"/>
    </source>
</evidence>
<keyword evidence="10" id="KW-0406">Ion transport</keyword>
<keyword evidence="11 14" id="KW-0342">GTP-binding</keyword>
<dbReference type="InterPro" id="IPR030389">
    <property type="entry name" value="G_FEOB_dom"/>
</dbReference>
<gene>
    <name evidence="18" type="ordered locus">Spico_0961</name>
</gene>
<dbReference type="Pfam" id="PF02421">
    <property type="entry name" value="FeoB_N"/>
    <property type="match status" value="1"/>
</dbReference>
<comment type="subcellular location">
    <subcellularLocation>
        <location evidence="1 16">Cell inner membrane</location>
        <topology evidence="1 16">Multi-pass membrane protein</topology>
    </subcellularLocation>
</comment>
<feature type="binding site" evidence="14">
    <location>
        <begin position="8"/>
        <end position="15"/>
    </location>
    <ligand>
        <name>GTP</name>
        <dbReference type="ChEBI" id="CHEBI:37565"/>
        <label>1</label>
    </ligand>
</feature>
<evidence type="ECO:0000256" key="16">
    <source>
        <dbReference type="RuleBase" id="RU362098"/>
    </source>
</evidence>
<organism evidence="18 19">
    <name type="scientific">Parasphaerochaeta coccoides (strain ATCC BAA-1237 / DSM 17374 / SPN1)</name>
    <name type="common">Sphaerochaeta coccoides</name>
    <dbReference type="NCBI Taxonomy" id="760011"/>
    <lineage>
        <taxon>Bacteria</taxon>
        <taxon>Pseudomonadati</taxon>
        <taxon>Spirochaetota</taxon>
        <taxon>Spirochaetia</taxon>
        <taxon>Spirochaetales</taxon>
        <taxon>Sphaerochaetaceae</taxon>
        <taxon>Parasphaerochaeta</taxon>
    </lineage>
</organism>
<dbReference type="InterPro" id="IPR003373">
    <property type="entry name" value="Fe2_transport_prot-B"/>
</dbReference>
<dbReference type="EMBL" id="CP002659">
    <property type="protein sequence ID" value="AEC02185.1"/>
    <property type="molecule type" value="Genomic_DNA"/>
</dbReference>
<dbReference type="GO" id="GO:0005886">
    <property type="term" value="C:plasma membrane"/>
    <property type="evidence" value="ECO:0007669"/>
    <property type="project" value="UniProtKB-SubCell"/>
</dbReference>